<comment type="function">
    <text evidence="19">Involved in resistance response to the pathogenic oomycetes Phytophthora infestans and Phytophthora capsici.</text>
</comment>
<keyword evidence="10" id="KW-0430">Lectin</keyword>
<evidence type="ECO:0000256" key="19">
    <source>
        <dbReference type="ARBA" id="ARBA00058054"/>
    </source>
</evidence>
<keyword evidence="15 23" id="KW-1133">Transmembrane helix</keyword>
<dbReference type="FunFam" id="1.10.510.10:FF:000240">
    <property type="entry name" value="Lectin-domain containing receptor kinase A4.3"/>
    <property type="match status" value="1"/>
</dbReference>
<evidence type="ECO:0000256" key="13">
    <source>
        <dbReference type="ARBA" id="ARBA00022821"/>
    </source>
</evidence>
<reference evidence="25" key="1">
    <citation type="submission" date="2020-06" db="EMBL/GenBank/DDBJ databases">
        <authorList>
            <person name="Li T."/>
            <person name="Hu X."/>
            <person name="Zhang T."/>
            <person name="Song X."/>
            <person name="Zhang H."/>
            <person name="Dai N."/>
            <person name="Sheng W."/>
            <person name="Hou X."/>
            <person name="Wei L."/>
        </authorList>
    </citation>
    <scope>NUCLEOTIDE SEQUENCE</scope>
    <source>
        <strain evidence="25">KEN8</strain>
        <tissue evidence="25">Leaf</tissue>
    </source>
</reference>
<evidence type="ECO:0000256" key="10">
    <source>
        <dbReference type="ARBA" id="ARBA00022734"/>
    </source>
</evidence>
<evidence type="ECO:0000256" key="11">
    <source>
        <dbReference type="ARBA" id="ARBA00022741"/>
    </source>
</evidence>
<evidence type="ECO:0000256" key="18">
    <source>
        <dbReference type="ARBA" id="ARBA00023180"/>
    </source>
</evidence>
<dbReference type="Gene3D" id="3.30.200.20">
    <property type="entry name" value="Phosphorylase Kinase, domain 1"/>
    <property type="match status" value="1"/>
</dbReference>
<dbReference type="Pfam" id="PF00069">
    <property type="entry name" value="Pkinase"/>
    <property type="match status" value="1"/>
</dbReference>
<feature type="binding site" evidence="22">
    <location>
        <position position="378"/>
    </location>
    <ligand>
        <name>ATP</name>
        <dbReference type="ChEBI" id="CHEBI:30616"/>
    </ligand>
</feature>
<evidence type="ECO:0000256" key="21">
    <source>
        <dbReference type="ARBA" id="ARBA00063357"/>
    </source>
</evidence>
<dbReference type="GO" id="GO:0005524">
    <property type="term" value="F:ATP binding"/>
    <property type="evidence" value="ECO:0007669"/>
    <property type="project" value="UniProtKB-UniRule"/>
</dbReference>
<keyword evidence="16 23" id="KW-0472">Membrane</keyword>
<gene>
    <name evidence="25" type="ORF">Scaly_0036100</name>
</gene>
<dbReference type="InterPro" id="IPR011009">
    <property type="entry name" value="Kinase-like_dom_sf"/>
</dbReference>
<dbReference type="FunFam" id="3.30.200.20:FF:000168">
    <property type="entry name" value="L-type lectin-domain containing receptor kinase IX.1"/>
    <property type="match status" value="1"/>
</dbReference>
<dbReference type="Gene3D" id="2.60.120.200">
    <property type="match status" value="1"/>
</dbReference>
<evidence type="ECO:0000313" key="25">
    <source>
        <dbReference type="EMBL" id="KAL0395877.1"/>
    </source>
</evidence>
<dbReference type="Gene3D" id="1.10.510.10">
    <property type="entry name" value="Transferase(Phosphotransferase) domain 1"/>
    <property type="match status" value="1"/>
</dbReference>
<dbReference type="GO" id="GO:0005886">
    <property type="term" value="C:plasma membrane"/>
    <property type="evidence" value="ECO:0007669"/>
    <property type="project" value="UniProtKB-SubCell"/>
</dbReference>
<evidence type="ECO:0000256" key="23">
    <source>
        <dbReference type="SAM" id="Phobius"/>
    </source>
</evidence>
<feature type="transmembrane region" description="Helical" evidence="23">
    <location>
        <begin position="12"/>
        <end position="36"/>
    </location>
</feature>
<evidence type="ECO:0000256" key="20">
    <source>
        <dbReference type="ARBA" id="ARBA00058818"/>
    </source>
</evidence>
<evidence type="ECO:0000256" key="16">
    <source>
        <dbReference type="ARBA" id="ARBA00023136"/>
    </source>
</evidence>
<keyword evidence="13" id="KW-0611">Plant defense</keyword>
<organism evidence="25">
    <name type="scientific">Sesamum calycinum</name>
    <dbReference type="NCBI Taxonomy" id="2727403"/>
    <lineage>
        <taxon>Eukaryota</taxon>
        <taxon>Viridiplantae</taxon>
        <taxon>Streptophyta</taxon>
        <taxon>Embryophyta</taxon>
        <taxon>Tracheophyta</taxon>
        <taxon>Spermatophyta</taxon>
        <taxon>Magnoliopsida</taxon>
        <taxon>eudicotyledons</taxon>
        <taxon>Gunneridae</taxon>
        <taxon>Pentapetalae</taxon>
        <taxon>asterids</taxon>
        <taxon>lamiids</taxon>
        <taxon>Lamiales</taxon>
        <taxon>Pedaliaceae</taxon>
        <taxon>Sesamum</taxon>
    </lineage>
</organism>
<comment type="caution">
    <text evidence="25">The sequence shown here is derived from an EMBL/GenBank/DDBJ whole genome shotgun (WGS) entry which is preliminary data.</text>
</comment>
<keyword evidence="7" id="KW-0808">Transferase</keyword>
<dbReference type="GO" id="GO:0002229">
    <property type="term" value="P:defense response to oomycetes"/>
    <property type="evidence" value="ECO:0007669"/>
    <property type="project" value="UniProtKB-ARBA"/>
</dbReference>
<dbReference type="PROSITE" id="PS50011">
    <property type="entry name" value="PROTEIN_KINASE_DOM"/>
    <property type="match status" value="1"/>
</dbReference>
<dbReference type="GO" id="GO:0004674">
    <property type="term" value="F:protein serine/threonine kinase activity"/>
    <property type="evidence" value="ECO:0007669"/>
    <property type="project" value="UniProtKB-KW"/>
</dbReference>
<proteinExistence type="inferred from homology"/>
<keyword evidence="6" id="KW-0723">Serine/threonine-protein kinase</keyword>
<dbReference type="InterPro" id="IPR001220">
    <property type="entry name" value="Legume_lectin_dom"/>
</dbReference>
<keyword evidence="9" id="KW-0732">Signal</keyword>
<protein>
    <recommendedName>
        <fullName evidence="4">non-specific serine/threonine protein kinase</fullName>
        <ecNumber evidence="4">2.7.11.1</ecNumber>
    </recommendedName>
</protein>
<keyword evidence="12 25" id="KW-0418">Kinase</keyword>
<evidence type="ECO:0000259" key="24">
    <source>
        <dbReference type="PROSITE" id="PS50011"/>
    </source>
</evidence>
<dbReference type="CDD" id="cd14066">
    <property type="entry name" value="STKc_IRAK"/>
    <property type="match status" value="1"/>
</dbReference>
<dbReference type="EMBL" id="JACGWM010000001">
    <property type="protein sequence ID" value="KAL0395877.1"/>
    <property type="molecule type" value="Genomic_DNA"/>
</dbReference>
<evidence type="ECO:0000256" key="22">
    <source>
        <dbReference type="PROSITE-ProRule" id="PRU10141"/>
    </source>
</evidence>
<evidence type="ECO:0000256" key="5">
    <source>
        <dbReference type="ARBA" id="ARBA00022475"/>
    </source>
</evidence>
<dbReference type="PANTHER" id="PTHR27007">
    <property type="match status" value="1"/>
</dbReference>
<dbReference type="PROSITE" id="PS00108">
    <property type="entry name" value="PROTEIN_KINASE_ST"/>
    <property type="match status" value="1"/>
</dbReference>
<feature type="domain" description="Protein kinase" evidence="24">
    <location>
        <begin position="348"/>
        <end position="615"/>
    </location>
</feature>
<evidence type="ECO:0000256" key="17">
    <source>
        <dbReference type="ARBA" id="ARBA00023170"/>
    </source>
</evidence>
<accession>A0AAW2SUE9</accession>
<keyword evidence="17 25" id="KW-0675">Receptor</keyword>
<dbReference type="Pfam" id="PF00139">
    <property type="entry name" value="Lectin_legB"/>
    <property type="match status" value="1"/>
</dbReference>
<dbReference type="PROSITE" id="PS00107">
    <property type="entry name" value="PROTEIN_KINASE_ATP"/>
    <property type="match status" value="1"/>
</dbReference>
<comment type="subunit">
    <text evidence="21">Interacts with ABCG40.</text>
</comment>
<reference evidence="25" key="2">
    <citation type="journal article" date="2024" name="Plant">
        <title>Genomic evolution and insights into agronomic trait innovations of Sesamum species.</title>
        <authorList>
            <person name="Miao H."/>
            <person name="Wang L."/>
            <person name="Qu L."/>
            <person name="Liu H."/>
            <person name="Sun Y."/>
            <person name="Le M."/>
            <person name="Wang Q."/>
            <person name="Wei S."/>
            <person name="Zheng Y."/>
            <person name="Lin W."/>
            <person name="Duan Y."/>
            <person name="Cao H."/>
            <person name="Xiong S."/>
            <person name="Wang X."/>
            <person name="Wei L."/>
            <person name="Li C."/>
            <person name="Ma Q."/>
            <person name="Ju M."/>
            <person name="Zhao R."/>
            <person name="Li G."/>
            <person name="Mu C."/>
            <person name="Tian Q."/>
            <person name="Mei H."/>
            <person name="Zhang T."/>
            <person name="Gao T."/>
            <person name="Zhang H."/>
        </authorList>
    </citation>
    <scope>NUCLEOTIDE SEQUENCE</scope>
    <source>
        <strain evidence="25">KEN8</strain>
    </source>
</reference>
<dbReference type="FunFam" id="2.60.120.200:FF:000103">
    <property type="entry name" value="L-type lectin-domain containing receptor kinase IX.1"/>
    <property type="match status" value="1"/>
</dbReference>
<evidence type="ECO:0000256" key="7">
    <source>
        <dbReference type="ARBA" id="ARBA00022679"/>
    </source>
</evidence>
<evidence type="ECO:0000256" key="4">
    <source>
        <dbReference type="ARBA" id="ARBA00012513"/>
    </source>
</evidence>
<comment type="similarity">
    <text evidence="2">In the N-terminal section; belongs to the leguminous lectin family.</text>
</comment>
<evidence type="ECO:0000256" key="12">
    <source>
        <dbReference type="ARBA" id="ARBA00022777"/>
    </source>
</evidence>
<keyword evidence="8 23" id="KW-0812">Transmembrane</keyword>
<dbReference type="InterPro" id="IPR019825">
    <property type="entry name" value="Lectin_legB_Mn/Ca_BS"/>
</dbReference>
<dbReference type="GO" id="GO:0009626">
    <property type="term" value="P:plant-type hypersensitive response"/>
    <property type="evidence" value="ECO:0007669"/>
    <property type="project" value="UniProtKB-ARBA"/>
</dbReference>
<evidence type="ECO:0000256" key="6">
    <source>
        <dbReference type="ARBA" id="ARBA00022527"/>
    </source>
</evidence>
<dbReference type="InterPro" id="IPR013320">
    <property type="entry name" value="ConA-like_dom_sf"/>
</dbReference>
<sequence length="657" mass="72793">MITMHNSFYSSNSLIMAAFCYAPGNVLISIFLFFLIPFSHSVNFQLSRFTPDVTTILLEGDAVTSIGAIQFNDVNYLCRVGQVIYNGKVPLWDSNSGKLADFTTHFAFVIDTLNSAKYGHGLAFFLAPVGFEIPPNSDGGFLGLFNTSTRDQPLTQVVSVEFDSFANLEWNPPYEHVGINKNSLNSSVATPWNVTLHSGDTADAWITYNSTTRNLSVFWSYGGGSNSSLSYGIDLKEVLPEYVTVGISAATGMYVEQHTLESWEFSSNLEIAESKVKIGLILGLTLSGSVLAAGVIVVFVVWRKRRQWVRNRNTPEGVNLTSINDDLERGAGPRRFSYKDLAFATNNFSDERKLGEGGFGGVYKGHLIDLDMPIAVKKFSRRSKQGKRQYVTEVKIFSMLRHRNLVQLIGWCHGHGEFVLVYEFMPNGSLDHHLFGKKNPLGWGLRYKIALGLASALLYLHEGWEQCVVHRDIKSSNIMLDSSFNVKLGDFGLARLMDHELGQQITGLAGTFGYIAPEYATTGRASKESDVYSFGVVALEIATGRKSVDLQSEKGLVQWVWDLYGDGQLLAAVDEKLEMEHNTKQMECLMLVGLWCAHPDHNMRPSIRLASHVLNFEAALPNLPTKMPESTYNAPRVLPSLSSAGHTITVSSINMGR</sequence>
<name>A0AAW2SUE9_9LAMI</name>
<dbReference type="CDD" id="cd06899">
    <property type="entry name" value="lectin_legume_LecRK_Arcelin_ConA"/>
    <property type="match status" value="1"/>
</dbReference>
<dbReference type="SMART" id="SM00220">
    <property type="entry name" value="S_TKc"/>
    <property type="match status" value="1"/>
</dbReference>
<evidence type="ECO:0000256" key="1">
    <source>
        <dbReference type="ARBA" id="ARBA00004251"/>
    </source>
</evidence>
<dbReference type="PROSITE" id="PS00307">
    <property type="entry name" value="LECTIN_LEGUME_BETA"/>
    <property type="match status" value="1"/>
</dbReference>
<comment type="function">
    <text evidence="20">Promotes hydrogen peroxide H(2)O(2) production and cell death.</text>
</comment>
<evidence type="ECO:0000256" key="9">
    <source>
        <dbReference type="ARBA" id="ARBA00022729"/>
    </source>
</evidence>
<keyword evidence="18" id="KW-0325">Glycoprotein</keyword>
<comment type="subcellular location">
    <subcellularLocation>
        <location evidence="1">Cell membrane</location>
        <topology evidence="1">Single-pass type I membrane protein</topology>
    </subcellularLocation>
</comment>
<feature type="transmembrane region" description="Helical" evidence="23">
    <location>
        <begin position="278"/>
        <end position="302"/>
    </location>
</feature>
<evidence type="ECO:0000256" key="15">
    <source>
        <dbReference type="ARBA" id="ARBA00022989"/>
    </source>
</evidence>
<dbReference type="AlphaFoldDB" id="A0AAW2SUE9"/>
<dbReference type="InterPro" id="IPR008271">
    <property type="entry name" value="Ser/Thr_kinase_AS"/>
</dbReference>
<comment type="similarity">
    <text evidence="3">In the C-terminal section; belongs to the protein kinase superfamily. Ser/Thr protein kinase family.</text>
</comment>
<dbReference type="SUPFAM" id="SSF56112">
    <property type="entry name" value="Protein kinase-like (PK-like)"/>
    <property type="match status" value="1"/>
</dbReference>
<dbReference type="InterPro" id="IPR017441">
    <property type="entry name" value="Protein_kinase_ATP_BS"/>
</dbReference>
<dbReference type="EC" id="2.7.11.1" evidence="4"/>
<dbReference type="SUPFAM" id="SSF49899">
    <property type="entry name" value="Concanavalin A-like lectins/glucanases"/>
    <property type="match status" value="1"/>
</dbReference>
<dbReference type="InterPro" id="IPR050528">
    <property type="entry name" value="L-type_Lectin-RKs"/>
</dbReference>
<evidence type="ECO:0000256" key="14">
    <source>
        <dbReference type="ARBA" id="ARBA00022840"/>
    </source>
</evidence>
<evidence type="ECO:0000256" key="2">
    <source>
        <dbReference type="ARBA" id="ARBA00008536"/>
    </source>
</evidence>
<evidence type="ECO:0000256" key="3">
    <source>
        <dbReference type="ARBA" id="ARBA00010217"/>
    </source>
</evidence>
<keyword evidence="5" id="KW-1003">Cell membrane</keyword>
<keyword evidence="14 22" id="KW-0067">ATP-binding</keyword>
<dbReference type="GO" id="GO:0030246">
    <property type="term" value="F:carbohydrate binding"/>
    <property type="evidence" value="ECO:0007669"/>
    <property type="project" value="UniProtKB-KW"/>
</dbReference>
<keyword evidence="11 22" id="KW-0547">Nucleotide-binding</keyword>
<evidence type="ECO:0000256" key="8">
    <source>
        <dbReference type="ARBA" id="ARBA00022692"/>
    </source>
</evidence>
<dbReference type="InterPro" id="IPR000719">
    <property type="entry name" value="Prot_kinase_dom"/>
</dbReference>